<evidence type="ECO:0000313" key="4">
    <source>
        <dbReference type="Proteomes" id="UP001497512"/>
    </source>
</evidence>
<feature type="region of interest" description="Disordered" evidence="1">
    <location>
        <begin position="45"/>
        <end position="121"/>
    </location>
</feature>
<dbReference type="SMART" id="SM00220">
    <property type="entry name" value="S_TKc"/>
    <property type="match status" value="1"/>
</dbReference>
<organism evidence="3 4">
    <name type="scientific">Sphagnum troendelagicum</name>
    <dbReference type="NCBI Taxonomy" id="128251"/>
    <lineage>
        <taxon>Eukaryota</taxon>
        <taxon>Viridiplantae</taxon>
        <taxon>Streptophyta</taxon>
        <taxon>Embryophyta</taxon>
        <taxon>Bryophyta</taxon>
        <taxon>Sphagnophytina</taxon>
        <taxon>Sphagnopsida</taxon>
        <taxon>Sphagnales</taxon>
        <taxon>Sphagnaceae</taxon>
        <taxon>Sphagnum</taxon>
    </lineage>
</organism>
<dbReference type="PROSITE" id="PS50011">
    <property type="entry name" value="PROTEIN_KINASE_DOM"/>
    <property type="match status" value="1"/>
</dbReference>
<dbReference type="Gene3D" id="3.30.200.20">
    <property type="entry name" value="Phosphorylase Kinase, domain 1"/>
    <property type="match status" value="1"/>
</dbReference>
<dbReference type="EMBL" id="OZ019893">
    <property type="protein sequence ID" value="CAK9190650.1"/>
    <property type="molecule type" value="Genomic_DNA"/>
</dbReference>
<accession>A0ABP0T9Z7</accession>
<dbReference type="SUPFAM" id="SSF56112">
    <property type="entry name" value="Protein kinase-like (PK-like)"/>
    <property type="match status" value="1"/>
</dbReference>
<evidence type="ECO:0000259" key="2">
    <source>
        <dbReference type="PROSITE" id="PS50011"/>
    </source>
</evidence>
<evidence type="ECO:0000256" key="1">
    <source>
        <dbReference type="SAM" id="MobiDB-lite"/>
    </source>
</evidence>
<dbReference type="PROSITE" id="PS00108">
    <property type="entry name" value="PROTEIN_KINASE_ST"/>
    <property type="match status" value="1"/>
</dbReference>
<sequence>MSETLPWVGRPHFSRCIYHRMVDDRAAPPLLNFIHKSRTTPLGLLFTPHVSQDPAKMTKKPKARSLESSPVKKCTHADHDHPTRTSLSRSGIIDSTRPKTPLTKQRSAAATETGFRRQSHKTEFSEFTPEPLWSKYLETGPHAMELADNWIVDMSQLFLGHKFATGNYSRLYHGIYKDQEVAVKVIRQPEDAEDKAATLDRQFVQEVSCLSCLHHPNIVQFVAACRKRPVYCIVMEYVPGGSLRSFLEKNNPGSIPLKTVVMMALDVARGMTYLHSQGVVHRDLKSDNLVLTKELRVKLADFGVGCQESQCDLLNADLGTYRWMAPEMIKHKHYSKKVDVYSFGIVLSELVTGLIPFHDMTPVQAAFAVVNKNARPVLPDHCPVVLRRLMQHCWSANPEKRPNFNEIVNTLEQFEAHLNDNGMKFSTWHGPHEHASKFLRCFQGFSTESPYE</sequence>
<dbReference type="PANTHER" id="PTHR44329:SF277">
    <property type="entry name" value="SERINE_THREONINE-PROTEIN KINASE HT1-LIKE"/>
    <property type="match status" value="1"/>
</dbReference>
<feature type="domain" description="Protein kinase" evidence="2">
    <location>
        <begin position="157"/>
        <end position="415"/>
    </location>
</feature>
<dbReference type="PRINTS" id="PR00109">
    <property type="entry name" value="TYRKINASE"/>
</dbReference>
<dbReference type="InterPro" id="IPR008271">
    <property type="entry name" value="Ser/Thr_kinase_AS"/>
</dbReference>
<dbReference type="Proteomes" id="UP001497512">
    <property type="component" value="Chromosome 1"/>
</dbReference>
<proteinExistence type="predicted"/>
<keyword evidence="4" id="KW-1185">Reference proteome</keyword>
<dbReference type="InterPro" id="IPR001245">
    <property type="entry name" value="Ser-Thr/Tyr_kinase_cat_dom"/>
</dbReference>
<evidence type="ECO:0000313" key="3">
    <source>
        <dbReference type="EMBL" id="CAK9190650.1"/>
    </source>
</evidence>
<dbReference type="PANTHER" id="PTHR44329">
    <property type="entry name" value="SERINE/THREONINE-PROTEIN KINASE TNNI3K-RELATED"/>
    <property type="match status" value="1"/>
</dbReference>
<dbReference type="CDD" id="cd13999">
    <property type="entry name" value="STKc_MAP3K-like"/>
    <property type="match status" value="1"/>
</dbReference>
<dbReference type="Pfam" id="PF07714">
    <property type="entry name" value="PK_Tyr_Ser-Thr"/>
    <property type="match status" value="1"/>
</dbReference>
<dbReference type="InterPro" id="IPR051681">
    <property type="entry name" value="Ser/Thr_Kinases-Pseudokinases"/>
</dbReference>
<protein>
    <recommendedName>
        <fullName evidence="2">Protein kinase domain-containing protein</fullName>
    </recommendedName>
</protein>
<dbReference type="InterPro" id="IPR011009">
    <property type="entry name" value="Kinase-like_dom_sf"/>
</dbReference>
<gene>
    <name evidence="3" type="ORF">CSSPTR1EN2_LOCUS996</name>
</gene>
<reference evidence="3 4" key="1">
    <citation type="submission" date="2024-02" db="EMBL/GenBank/DDBJ databases">
        <authorList>
            <consortium name="ELIXIR-Norway"/>
            <consortium name="Elixir Norway"/>
        </authorList>
    </citation>
    <scope>NUCLEOTIDE SEQUENCE [LARGE SCALE GENOMIC DNA]</scope>
</reference>
<dbReference type="InterPro" id="IPR000719">
    <property type="entry name" value="Prot_kinase_dom"/>
</dbReference>
<dbReference type="Gene3D" id="1.10.510.10">
    <property type="entry name" value="Transferase(Phosphotransferase) domain 1"/>
    <property type="match status" value="1"/>
</dbReference>
<name>A0ABP0T9Z7_9BRYO</name>